<feature type="compositionally biased region" description="Basic and acidic residues" evidence="1">
    <location>
        <begin position="1"/>
        <end position="12"/>
    </location>
</feature>
<sequence length="128" mass="14244">MSLAGRKEEGKEGKKKGKKKVRKKERKEGMKKGRKEGMKKGRKEGSSPRPRSISHTNPTSPPPAAGEEVRVLPDGSGWILALITRTSPSITFTPTVFPPPPKPTTILRPLSLYHLLYQPPTPFSHHHH</sequence>
<name>A0AAE1QBY7_9EUCA</name>
<evidence type="ECO:0000313" key="3">
    <source>
        <dbReference type="Proteomes" id="UP001292094"/>
    </source>
</evidence>
<feature type="compositionally biased region" description="Basic residues" evidence="1">
    <location>
        <begin position="13"/>
        <end position="25"/>
    </location>
</feature>
<keyword evidence="3" id="KW-1185">Reference proteome</keyword>
<protein>
    <submittedName>
        <fullName evidence="2">Uncharacterized protein</fullName>
    </submittedName>
</protein>
<evidence type="ECO:0000256" key="1">
    <source>
        <dbReference type="SAM" id="MobiDB-lite"/>
    </source>
</evidence>
<feature type="region of interest" description="Disordered" evidence="1">
    <location>
        <begin position="1"/>
        <end position="71"/>
    </location>
</feature>
<dbReference type="Proteomes" id="UP001292094">
    <property type="component" value="Unassembled WGS sequence"/>
</dbReference>
<proteinExistence type="predicted"/>
<comment type="caution">
    <text evidence="2">The sequence shown here is derived from an EMBL/GenBank/DDBJ whole genome shotgun (WGS) entry which is preliminary data.</text>
</comment>
<evidence type="ECO:0000313" key="2">
    <source>
        <dbReference type="EMBL" id="KAK4322948.1"/>
    </source>
</evidence>
<feature type="compositionally biased region" description="Basic and acidic residues" evidence="1">
    <location>
        <begin position="26"/>
        <end position="46"/>
    </location>
</feature>
<dbReference type="EMBL" id="JAWZYT010000485">
    <property type="protein sequence ID" value="KAK4322948.1"/>
    <property type="molecule type" value="Genomic_DNA"/>
</dbReference>
<gene>
    <name evidence="2" type="ORF">Pmani_006346</name>
</gene>
<dbReference type="AlphaFoldDB" id="A0AAE1QBY7"/>
<organism evidence="2 3">
    <name type="scientific">Petrolisthes manimaculis</name>
    <dbReference type="NCBI Taxonomy" id="1843537"/>
    <lineage>
        <taxon>Eukaryota</taxon>
        <taxon>Metazoa</taxon>
        <taxon>Ecdysozoa</taxon>
        <taxon>Arthropoda</taxon>
        <taxon>Crustacea</taxon>
        <taxon>Multicrustacea</taxon>
        <taxon>Malacostraca</taxon>
        <taxon>Eumalacostraca</taxon>
        <taxon>Eucarida</taxon>
        <taxon>Decapoda</taxon>
        <taxon>Pleocyemata</taxon>
        <taxon>Anomura</taxon>
        <taxon>Galatheoidea</taxon>
        <taxon>Porcellanidae</taxon>
        <taxon>Petrolisthes</taxon>
    </lineage>
</organism>
<accession>A0AAE1QBY7</accession>
<reference evidence="2" key="1">
    <citation type="submission" date="2023-11" db="EMBL/GenBank/DDBJ databases">
        <title>Genome assemblies of two species of porcelain crab, Petrolisthes cinctipes and Petrolisthes manimaculis (Anomura: Porcellanidae).</title>
        <authorList>
            <person name="Angst P."/>
        </authorList>
    </citation>
    <scope>NUCLEOTIDE SEQUENCE</scope>
    <source>
        <strain evidence="2">PB745_02</strain>
        <tissue evidence="2">Gill</tissue>
    </source>
</reference>